<dbReference type="AlphaFoldDB" id="A0A6J8B5Q1"/>
<dbReference type="EMBL" id="CACVKT020002331">
    <property type="protein sequence ID" value="CAC5377357.1"/>
    <property type="molecule type" value="Genomic_DNA"/>
</dbReference>
<dbReference type="Pfam" id="PF17921">
    <property type="entry name" value="Integrase_H2C2"/>
    <property type="match status" value="1"/>
</dbReference>
<evidence type="ECO:0000313" key="2">
    <source>
        <dbReference type="EMBL" id="CAC5377357.1"/>
    </source>
</evidence>
<dbReference type="InterPro" id="IPR050951">
    <property type="entry name" value="Retrovirus_Pol_polyprotein"/>
</dbReference>
<dbReference type="PANTHER" id="PTHR37984:SF5">
    <property type="entry name" value="PROTEIN NYNRIN-LIKE"/>
    <property type="match status" value="1"/>
</dbReference>
<feature type="domain" description="Integrase zinc-binding" evidence="1">
    <location>
        <begin position="254"/>
        <end position="292"/>
    </location>
</feature>
<dbReference type="InterPro" id="IPR041588">
    <property type="entry name" value="Integrase_H2C2"/>
</dbReference>
<dbReference type="FunFam" id="1.10.340.70:FF:000001">
    <property type="entry name" value="Retrovirus-related Pol polyprotein from transposon gypsy-like Protein"/>
    <property type="match status" value="1"/>
</dbReference>
<organism evidence="2 3">
    <name type="scientific">Mytilus coruscus</name>
    <name type="common">Sea mussel</name>
    <dbReference type="NCBI Taxonomy" id="42192"/>
    <lineage>
        <taxon>Eukaryota</taxon>
        <taxon>Metazoa</taxon>
        <taxon>Spiralia</taxon>
        <taxon>Lophotrochozoa</taxon>
        <taxon>Mollusca</taxon>
        <taxon>Bivalvia</taxon>
        <taxon>Autobranchia</taxon>
        <taxon>Pteriomorphia</taxon>
        <taxon>Mytilida</taxon>
        <taxon>Mytiloidea</taxon>
        <taxon>Mytilidae</taxon>
        <taxon>Mytilinae</taxon>
        <taxon>Mytilus</taxon>
    </lineage>
</organism>
<protein>
    <recommendedName>
        <fullName evidence="1">Integrase zinc-binding domain-containing protein</fullName>
    </recommendedName>
</protein>
<evidence type="ECO:0000259" key="1">
    <source>
        <dbReference type="Pfam" id="PF17921"/>
    </source>
</evidence>
<proteinExistence type="predicted"/>
<dbReference type="Proteomes" id="UP000507470">
    <property type="component" value="Unassembled WGS sequence"/>
</dbReference>
<name>A0A6J8B5Q1_MYTCO</name>
<accession>A0A6J8B5Q1</accession>
<reference evidence="2 3" key="1">
    <citation type="submission" date="2020-06" db="EMBL/GenBank/DDBJ databases">
        <authorList>
            <person name="Li R."/>
            <person name="Bekaert M."/>
        </authorList>
    </citation>
    <scope>NUCLEOTIDE SEQUENCE [LARGE SCALE GENOMIC DNA]</scope>
    <source>
        <strain evidence="3">wild</strain>
    </source>
</reference>
<dbReference type="PANTHER" id="PTHR37984">
    <property type="entry name" value="PROTEIN CBG26694"/>
    <property type="match status" value="1"/>
</dbReference>
<dbReference type="SUPFAM" id="SSF56672">
    <property type="entry name" value="DNA/RNA polymerases"/>
    <property type="match status" value="1"/>
</dbReference>
<dbReference type="InterPro" id="IPR043502">
    <property type="entry name" value="DNA/RNA_pol_sf"/>
</dbReference>
<dbReference type="OrthoDB" id="420169at2759"/>
<evidence type="ECO:0000313" key="3">
    <source>
        <dbReference type="Proteomes" id="UP000507470"/>
    </source>
</evidence>
<sequence length="292" mass="33823">MLDEDIIQPNNSPRPSPILLVAKKSDPSDQSGKLSWRFCLDYRSNNSVKKKDVYPLPRIDTSLGTLGEGILARWITGLGTFDYILEHRKGSLHSNADYLCRRPHRKCARTDCPDCTNEGLLVSNIFREDAKSSFFVAPLMAAPENINDPHASVQDLDVSIAVENHPNENMPCNRMAFWTEEKITEWQTSDPNIKKIMDLKSLFYNKPPNHYVEDTLYACRVFWSLWESFEIRNGFLYHRFNSEIGEEKLVLVAQKEMRDKIFCELHEKLTAGHMGRDKTLDSIKRRFYWSAM</sequence>
<keyword evidence="3" id="KW-1185">Reference proteome</keyword>
<gene>
    <name evidence="2" type="ORF">MCOR_13677</name>
</gene>
<dbReference type="Gene3D" id="3.10.10.10">
    <property type="entry name" value="HIV Type 1 Reverse Transcriptase, subunit A, domain 1"/>
    <property type="match status" value="1"/>
</dbReference>
<dbReference type="Gene3D" id="1.10.340.70">
    <property type="match status" value="1"/>
</dbReference>